<dbReference type="Pfam" id="PF03061">
    <property type="entry name" value="4HBT"/>
    <property type="match status" value="1"/>
</dbReference>
<dbReference type="PANTHER" id="PTHR21660:SF11">
    <property type="entry name" value="FAMILY PROTEIN, PUTATIVE (AFU_ORTHOLOGUE AFUA_4G04355)-RELATED"/>
    <property type="match status" value="1"/>
</dbReference>
<organism evidence="4 5">
    <name type="scientific">Elsinoe ampelina</name>
    <dbReference type="NCBI Taxonomy" id="302913"/>
    <lineage>
        <taxon>Eukaryota</taxon>
        <taxon>Fungi</taxon>
        <taxon>Dikarya</taxon>
        <taxon>Ascomycota</taxon>
        <taxon>Pezizomycotina</taxon>
        <taxon>Dothideomycetes</taxon>
        <taxon>Dothideomycetidae</taxon>
        <taxon>Myriangiales</taxon>
        <taxon>Elsinoaceae</taxon>
        <taxon>Elsinoe</taxon>
    </lineage>
</organism>
<dbReference type="Proteomes" id="UP000799538">
    <property type="component" value="Unassembled WGS sequence"/>
</dbReference>
<dbReference type="AlphaFoldDB" id="A0A6A6GR93"/>
<dbReference type="Gene3D" id="3.10.129.10">
    <property type="entry name" value="Hotdog Thioesterase"/>
    <property type="match status" value="1"/>
</dbReference>
<dbReference type="InterPro" id="IPR029069">
    <property type="entry name" value="HotDog_dom_sf"/>
</dbReference>
<gene>
    <name evidence="4" type="ORF">BDZ85DRAFT_11191</name>
</gene>
<dbReference type="EMBL" id="ML992501">
    <property type="protein sequence ID" value="KAF2228030.1"/>
    <property type="molecule type" value="Genomic_DNA"/>
</dbReference>
<evidence type="ECO:0000313" key="5">
    <source>
        <dbReference type="Proteomes" id="UP000799538"/>
    </source>
</evidence>
<sequence length="150" mass="16264">MVSEKSAEYTHVEDYIAKNVPANPIYELLLSDVRIQSVTKGHVVFRLKMEKAHMNSKGGIHGSVSATIVDWAGGLAIASWDLRNTTGASIDIHVTYQSSVKEGDEVEIEGIAERVGGSLAFTKINVFKVEHGKRGKAVATGSHTKYVKVP</sequence>
<dbReference type="SUPFAM" id="SSF54637">
    <property type="entry name" value="Thioesterase/thiol ester dehydrase-isomerase"/>
    <property type="match status" value="1"/>
</dbReference>
<dbReference type="InterPro" id="IPR006683">
    <property type="entry name" value="Thioestr_dom"/>
</dbReference>
<evidence type="ECO:0000259" key="3">
    <source>
        <dbReference type="Pfam" id="PF03061"/>
    </source>
</evidence>
<keyword evidence="5" id="KW-1185">Reference proteome</keyword>
<dbReference type="FunFam" id="3.10.129.10:FF:000033">
    <property type="entry name" value="acyl-coenzyme A thioesterase 13"/>
    <property type="match status" value="1"/>
</dbReference>
<evidence type="ECO:0000313" key="4">
    <source>
        <dbReference type="EMBL" id="KAF2228030.1"/>
    </source>
</evidence>
<accession>A0A6A6GR93</accession>
<dbReference type="NCBIfam" id="TIGR00369">
    <property type="entry name" value="unchar_dom_1"/>
    <property type="match status" value="1"/>
</dbReference>
<dbReference type="PANTHER" id="PTHR21660">
    <property type="entry name" value="THIOESTERASE SUPERFAMILY MEMBER-RELATED"/>
    <property type="match status" value="1"/>
</dbReference>
<protein>
    <submittedName>
        <fullName evidence="4">HotDog domain-containing protein</fullName>
    </submittedName>
</protein>
<reference evidence="5" key="1">
    <citation type="journal article" date="2020" name="Stud. Mycol.">
        <title>101 Dothideomycetes genomes: A test case for predicting lifestyles and emergence of pathogens.</title>
        <authorList>
            <person name="Haridas S."/>
            <person name="Albert R."/>
            <person name="Binder M."/>
            <person name="Bloem J."/>
            <person name="LaButti K."/>
            <person name="Salamov A."/>
            <person name="Andreopoulos B."/>
            <person name="Baker S."/>
            <person name="Barry K."/>
            <person name="Bills G."/>
            <person name="Bluhm B."/>
            <person name="Cannon C."/>
            <person name="Castanera R."/>
            <person name="Culley D."/>
            <person name="Daum C."/>
            <person name="Ezra D."/>
            <person name="Gonzalez J."/>
            <person name="Henrissat B."/>
            <person name="Kuo A."/>
            <person name="Liang C."/>
            <person name="Lipzen A."/>
            <person name="Lutzoni F."/>
            <person name="Magnuson J."/>
            <person name="Mondo S."/>
            <person name="Nolan M."/>
            <person name="Ohm R."/>
            <person name="Pangilinan J."/>
            <person name="Park H.-J."/>
            <person name="Ramirez L."/>
            <person name="Alfaro M."/>
            <person name="Sun H."/>
            <person name="Tritt A."/>
            <person name="Yoshinaga Y."/>
            <person name="Zwiers L.-H."/>
            <person name="Turgeon B."/>
            <person name="Goodwin S."/>
            <person name="Spatafora J."/>
            <person name="Crous P."/>
            <person name="Grigoriev I."/>
        </authorList>
    </citation>
    <scope>NUCLEOTIDE SEQUENCE [LARGE SCALE GENOMIC DNA]</scope>
    <source>
        <strain evidence="5">CECT 20119</strain>
    </source>
</reference>
<dbReference type="OrthoDB" id="46529at2759"/>
<name>A0A6A6GR93_9PEZI</name>
<dbReference type="GO" id="GO:0047617">
    <property type="term" value="F:fatty acyl-CoA hydrolase activity"/>
    <property type="evidence" value="ECO:0007669"/>
    <property type="project" value="InterPro"/>
</dbReference>
<proteinExistence type="inferred from homology"/>
<comment type="similarity">
    <text evidence="1">Belongs to the thioesterase PaaI family.</text>
</comment>
<feature type="domain" description="Thioesterase" evidence="3">
    <location>
        <begin position="58"/>
        <end position="131"/>
    </location>
</feature>
<dbReference type="CDD" id="cd03443">
    <property type="entry name" value="PaaI_thioesterase"/>
    <property type="match status" value="1"/>
</dbReference>
<dbReference type="InterPro" id="IPR039298">
    <property type="entry name" value="ACOT13"/>
</dbReference>
<evidence type="ECO:0000256" key="2">
    <source>
        <dbReference type="ARBA" id="ARBA00022801"/>
    </source>
</evidence>
<dbReference type="InterPro" id="IPR003736">
    <property type="entry name" value="PAAI_dom"/>
</dbReference>
<keyword evidence="2" id="KW-0378">Hydrolase</keyword>
<evidence type="ECO:0000256" key="1">
    <source>
        <dbReference type="ARBA" id="ARBA00008324"/>
    </source>
</evidence>